<keyword evidence="3" id="KW-1185">Reference proteome</keyword>
<name>A0ABV9QRV8_9FIRM</name>
<feature type="region of interest" description="Disordered" evidence="1">
    <location>
        <begin position="45"/>
        <end position="65"/>
    </location>
</feature>
<proteinExistence type="predicted"/>
<reference evidence="3" key="1">
    <citation type="journal article" date="2019" name="Int. J. Syst. Evol. Microbiol.">
        <title>The Global Catalogue of Microorganisms (GCM) 10K type strain sequencing project: providing services to taxonomists for standard genome sequencing and annotation.</title>
        <authorList>
            <consortium name="The Broad Institute Genomics Platform"/>
            <consortium name="The Broad Institute Genome Sequencing Center for Infectious Disease"/>
            <person name="Wu L."/>
            <person name="Ma J."/>
        </authorList>
    </citation>
    <scope>NUCLEOTIDE SEQUENCE [LARGE SCALE GENOMIC DNA]</scope>
    <source>
        <strain evidence="3">CCUG 46385</strain>
    </source>
</reference>
<evidence type="ECO:0000313" key="2">
    <source>
        <dbReference type="EMBL" id="MFC4805371.1"/>
    </source>
</evidence>
<feature type="non-terminal residue" evidence="2">
    <location>
        <position position="1"/>
    </location>
</feature>
<accession>A0ABV9QRV8</accession>
<dbReference type="EMBL" id="JBHSHL010000046">
    <property type="protein sequence ID" value="MFC4805371.1"/>
    <property type="molecule type" value="Genomic_DNA"/>
</dbReference>
<organism evidence="2 3">
    <name type="scientific">Filifactor villosus</name>
    <dbReference type="NCBI Taxonomy" id="29374"/>
    <lineage>
        <taxon>Bacteria</taxon>
        <taxon>Bacillati</taxon>
        <taxon>Bacillota</taxon>
        <taxon>Clostridia</taxon>
        <taxon>Peptostreptococcales</taxon>
        <taxon>Filifactoraceae</taxon>
        <taxon>Filifactor</taxon>
    </lineage>
</organism>
<evidence type="ECO:0000256" key="1">
    <source>
        <dbReference type="SAM" id="MobiDB-lite"/>
    </source>
</evidence>
<dbReference type="Proteomes" id="UP001595916">
    <property type="component" value="Unassembled WGS sequence"/>
</dbReference>
<evidence type="ECO:0000313" key="3">
    <source>
        <dbReference type="Proteomes" id="UP001595916"/>
    </source>
</evidence>
<sequence length="65" mass="7495">YPDFIEIPTKTGILSVFNSETQEIGKTTYDTTILLNSGYKQSVTHRRQHSFSSSKNRYIHTSIEK</sequence>
<protein>
    <submittedName>
        <fullName evidence="2">Uncharacterized protein</fullName>
    </submittedName>
</protein>
<comment type="caution">
    <text evidence="2">The sequence shown here is derived from an EMBL/GenBank/DDBJ whole genome shotgun (WGS) entry which is preliminary data.</text>
</comment>
<gene>
    <name evidence="2" type="ORF">ACFO4R_09780</name>
</gene>
<dbReference type="RefSeq" id="WP_379788930.1">
    <property type="nucleotide sequence ID" value="NZ_JBHSHL010000046.1"/>
</dbReference>